<dbReference type="AlphaFoldDB" id="A0A5C1NKA2"/>
<dbReference type="InterPro" id="IPR036259">
    <property type="entry name" value="MFS_trans_sf"/>
</dbReference>
<evidence type="ECO:0000256" key="1">
    <source>
        <dbReference type="ARBA" id="ARBA00004651"/>
    </source>
</evidence>
<reference evidence="10" key="1">
    <citation type="submission" date="2021-02" db="EMBL/GenBank/DDBJ databases">
        <title>Strain Y2R2, a novel species of the genus Halomonas.</title>
        <authorList>
            <person name="Huang H."/>
        </authorList>
    </citation>
    <scope>NUCLEOTIDE SEQUENCE</scope>
    <source>
        <strain evidence="10">Y2R2</strain>
    </source>
</reference>
<protein>
    <submittedName>
        <fullName evidence="10">DHA2 family efflux MFS transporter permease subunit</fullName>
    </submittedName>
</protein>
<evidence type="ECO:0000259" key="9">
    <source>
        <dbReference type="PROSITE" id="PS50850"/>
    </source>
</evidence>
<dbReference type="Proteomes" id="UP000324285">
    <property type="component" value="Chromosome"/>
</dbReference>
<dbReference type="KEGG" id="hbh:E4T21_16800"/>
<gene>
    <name evidence="10" type="ORF">E4T21_16800</name>
</gene>
<dbReference type="NCBIfam" id="TIGR00711">
    <property type="entry name" value="efflux_EmrB"/>
    <property type="match status" value="1"/>
</dbReference>
<feature type="transmembrane region" description="Helical" evidence="8">
    <location>
        <begin position="205"/>
        <end position="225"/>
    </location>
</feature>
<dbReference type="PROSITE" id="PS50850">
    <property type="entry name" value="MFS"/>
    <property type="match status" value="1"/>
</dbReference>
<dbReference type="EMBL" id="CP038437">
    <property type="protein sequence ID" value="QEM84172.1"/>
    <property type="molecule type" value="Genomic_DNA"/>
</dbReference>
<feature type="transmembrane region" description="Helical" evidence="8">
    <location>
        <begin position="56"/>
        <end position="77"/>
    </location>
</feature>
<comment type="similarity">
    <text evidence="2">Belongs to the major facilitator superfamily. EmrB family.</text>
</comment>
<name>A0A5C1NKA2_9GAMM</name>
<evidence type="ECO:0000256" key="2">
    <source>
        <dbReference type="ARBA" id="ARBA00008537"/>
    </source>
</evidence>
<organism evidence="10 11">
    <name type="scientific">Halomonas binhaiensis</name>
    <dbReference type="NCBI Taxonomy" id="2562282"/>
    <lineage>
        <taxon>Bacteria</taxon>
        <taxon>Pseudomonadati</taxon>
        <taxon>Pseudomonadota</taxon>
        <taxon>Gammaproteobacteria</taxon>
        <taxon>Oceanospirillales</taxon>
        <taxon>Halomonadaceae</taxon>
        <taxon>Halomonas</taxon>
    </lineage>
</organism>
<keyword evidence="3" id="KW-0813">Transport</keyword>
<dbReference type="PANTHER" id="PTHR42718">
    <property type="entry name" value="MAJOR FACILITATOR SUPERFAMILY MULTIDRUG TRANSPORTER MFSC"/>
    <property type="match status" value="1"/>
</dbReference>
<feature type="transmembrane region" description="Helical" evidence="8">
    <location>
        <begin position="361"/>
        <end position="381"/>
    </location>
</feature>
<dbReference type="GO" id="GO:0005886">
    <property type="term" value="C:plasma membrane"/>
    <property type="evidence" value="ECO:0007669"/>
    <property type="project" value="UniProtKB-SubCell"/>
</dbReference>
<comment type="subcellular location">
    <subcellularLocation>
        <location evidence="1">Cell membrane</location>
        <topology evidence="1">Multi-pass membrane protein</topology>
    </subcellularLocation>
</comment>
<keyword evidence="6 8" id="KW-1133">Transmembrane helix</keyword>
<dbReference type="GO" id="GO:0022857">
    <property type="term" value="F:transmembrane transporter activity"/>
    <property type="evidence" value="ECO:0007669"/>
    <property type="project" value="InterPro"/>
</dbReference>
<evidence type="ECO:0000256" key="3">
    <source>
        <dbReference type="ARBA" id="ARBA00022448"/>
    </source>
</evidence>
<feature type="transmembrane region" description="Helical" evidence="8">
    <location>
        <begin position="171"/>
        <end position="193"/>
    </location>
</feature>
<dbReference type="InterPro" id="IPR020846">
    <property type="entry name" value="MFS_dom"/>
</dbReference>
<evidence type="ECO:0000256" key="5">
    <source>
        <dbReference type="ARBA" id="ARBA00022692"/>
    </source>
</evidence>
<feature type="transmembrane region" description="Helical" evidence="8">
    <location>
        <begin position="337"/>
        <end position="355"/>
    </location>
</feature>
<feature type="transmembrane region" description="Helical" evidence="8">
    <location>
        <begin position="144"/>
        <end position="165"/>
    </location>
</feature>
<keyword evidence="5 8" id="KW-0812">Transmembrane</keyword>
<evidence type="ECO:0000256" key="4">
    <source>
        <dbReference type="ARBA" id="ARBA00022475"/>
    </source>
</evidence>
<dbReference type="OrthoDB" id="9812221at2"/>
<dbReference type="Pfam" id="PF07690">
    <property type="entry name" value="MFS_1"/>
    <property type="match status" value="1"/>
</dbReference>
<feature type="transmembrane region" description="Helical" evidence="8">
    <location>
        <begin position="274"/>
        <end position="295"/>
    </location>
</feature>
<feature type="transmembrane region" description="Helical" evidence="8">
    <location>
        <begin position="402"/>
        <end position="423"/>
    </location>
</feature>
<evidence type="ECO:0000256" key="6">
    <source>
        <dbReference type="ARBA" id="ARBA00022989"/>
    </source>
</evidence>
<feature type="transmembrane region" description="Helical" evidence="8">
    <location>
        <begin position="307"/>
        <end position="330"/>
    </location>
</feature>
<feature type="transmembrane region" description="Helical" evidence="8">
    <location>
        <begin position="237"/>
        <end position="254"/>
    </location>
</feature>
<proteinExistence type="inferred from homology"/>
<accession>A0A5C1NKA2</accession>
<dbReference type="Gene3D" id="1.20.1250.20">
    <property type="entry name" value="MFS general substrate transporter like domains"/>
    <property type="match status" value="1"/>
</dbReference>
<keyword evidence="4" id="KW-1003">Cell membrane</keyword>
<dbReference type="Gene3D" id="1.20.1720.10">
    <property type="entry name" value="Multidrug resistance protein D"/>
    <property type="match status" value="1"/>
</dbReference>
<evidence type="ECO:0000313" key="11">
    <source>
        <dbReference type="Proteomes" id="UP000324285"/>
    </source>
</evidence>
<dbReference type="SUPFAM" id="SSF103473">
    <property type="entry name" value="MFS general substrate transporter"/>
    <property type="match status" value="1"/>
</dbReference>
<sequence>MTQVERLFKRYGPRYRLWVTLTVMLGLVALGMSITIVNVAIPYIKGAFGMSDSQVQWLSTGFLASTTVSLLVAPWLVAAIGQRATFMGLLLVFIAASILGGLGQGMATLVAARIIQGAMTGLIRPVAMQALFAAYPPEGRGMAVAMYGMCLGLPLTLATVIGGWLVENFTWRYVFFITLPICLAAVAMGYIFLPSREQKGPRPPFDWAGVAMLFAAVFSILTALSNGQRWGWDDPRVPVLVLFSLLCAASFIAWQRHTKHPLLDLAIFRYRIFVVGALAMLLFGGAFYGVMYLLPQFVQSVLHYSPITAGMIFVPSTAVLGVLVPLVGWLSDRHPPHWITLPGLACTVFSVWHMAQMDWNTSFAFLAGSMAIMSIGMASFPPPTLSNAIAALPLQLTGHGSGAINFAMQLGGALGTAGLVILLDRQTALHGHHLNAGINANNAMANEQLSYLAELTARLGIPDTQQQTMAGYLTGRLESIWASLLAYQDGFWLLVGVLLIVSIPSVLLSRWRYA</sequence>
<feature type="domain" description="Major facilitator superfamily (MFS) profile" evidence="9">
    <location>
        <begin position="19"/>
        <end position="465"/>
    </location>
</feature>
<dbReference type="PANTHER" id="PTHR42718:SF9">
    <property type="entry name" value="MAJOR FACILITATOR SUPERFAMILY MULTIDRUG TRANSPORTER MFSC"/>
    <property type="match status" value="1"/>
</dbReference>
<dbReference type="InterPro" id="IPR011701">
    <property type="entry name" value="MFS"/>
</dbReference>
<keyword evidence="7 8" id="KW-0472">Membrane</keyword>
<evidence type="ECO:0000256" key="7">
    <source>
        <dbReference type="ARBA" id="ARBA00023136"/>
    </source>
</evidence>
<feature type="transmembrane region" description="Helical" evidence="8">
    <location>
        <begin position="21"/>
        <end position="44"/>
    </location>
</feature>
<feature type="transmembrane region" description="Helical" evidence="8">
    <location>
        <begin position="84"/>
        <end position="102"/>
    </location>
</feature>
<evidence type="ECO:0000313" key="10">
    <source>
        <dbReference type="EMBL" id="QEM84172.1"/>
    </source>
</evidence>
<keyword evidence="11" id="KW-1185">Reference proteome</keyword>
<feature type="transmembrane region" description="Helical" evidence="8">
    <location>
        <begin position="490"/>
        <end position="508"/>
    </location>
</feature>
<dbReference type="InterPro" id="IPR004638">
    <property type="entry name" value="EmrB-like"/>
</dbReference>
<evidence type="ECO:0000256" key="8">
    <source>
        <dbReference type="SAM" id="Phobius"/>
    </source>
</evidence>